<evidence type="ECO:0000313" key="2">
    <source>
        <dbReference type="EMBL" id="MYM67178.1"/>
    </source>
</evidence>
<dbReference type="InterPro" id="IPR009097">
    <property type="entry name" value="Cyclic_Pdiesterase"/>
</dbReference>
<reference evidence="2 3" key="1">
    <citation type="submission" date="2019-12" db="EMBL/GenBank/DDBJ databases">
        <title>Novel species isolated from a subtropical stream in China.</title>
        <authorList>
            <person name="Lu H."/>
        </authorList>
    </citation>
    <scope>NUCLEOTIDE SEQUENCE [LARGE SCALE GENOMIC DNA]</scope>
    <source>
        <strain evidence="2 3">FT55W</strain>
    </source>
</reference>
<gene>
    <name evidence="2" type="ORF">GTP45_10080</name>
</gene>
<dbReference type="GO" id="GO:0004113">
    <property type="term" value="F:2',3'-cyclic-nucleotide 3'-phosphodiesterase activity"/>
    <property type="evidence" value="ECO:0007669"/>
    <property type="project" value="InterPro"/>
</dbReference>
<protein>
    <submittedName>
        <fullName evidence="2">2'-5' RNA ligase</fullName>
    </submittedName>
</protein>
<evidence type="ECO:0000313" key="3">
    <source>
        <dbReference type="Proteomes" id="UP000450012"/>
    </source>
</evidence>
<accession>A0A7X4KCA6</accession>
<dbReference type="GO" id="GO:0008664">
    <property type="term" value="F:RNA 2',3'-cyclic 3'-phosphodiesterase activity"/>
    <property type="evidence" value="ECO:0007669"/>
    <property type="project" value="InterPro"/>
</dbReference>
<keyword evidence="3" id="KW-1185">Reference proteome</keyword>
<proteinExistence type="predicted"/>
<dbReference type="GO" id="GO:0016874">
    <property type="term" value="F:ligase activity"/>
    <property type="evidence" value="ECO:0007669"/>
    <property type="project" value="UniProtKB-KW"/>
</dbReference>
<dbReference type="PANTHER" id="PTHR35561:SF1">
    <property type="entry name" value="RNA 2',3'-CYCLIC PHOSPHODIESTERASE"/>
    <property type="match status" value="1"/>
</dbReference>
<comment type="caution">
    <text evidence="2">The sequence shown here is derived from an EMBL/GenBank/DDBJ whole genome shotgun (WGS) entry which is preliminary data.</text>
</comment>
<dbReference type="RefSeq" id="WP_161013740.1">
    <property type="nucleotide sequence ID" value="NZ_WWCK01000003.1"/>
</dbReference>
<keyword evidence="2" id="KW-0436">Ligase</keyword>
<dbReference type="EMBL" id="WWCK01000003">
    <property type="protein sequence ID" value="MYM67178.1"/>
    <property type="molecule type" value="Genomic_DNA"/>
</dbReference>
<dbReference type="InterPro" id="IPR004175">
    <property type="entry name" value="RNA_CPDase"/>
</dbReference>
<dbReference type="AlphaFoldDB" id="A0A7X4KCA6"/>
<dbReference type="PANTHER" id="PTHR35561">
    <property type="entry name" value="RNA 2',3'-CYCLIC PHOSPHODIESTERASE"/>
    <property type="match status" value="1"/>
</dbReference>
<dbReference type="SUPFAM" id="SSF55144">
    <property type="entry name" value="LigT-like"/>
    <property type="match status" value="1"/>
</dbReference>
<dbReference type="Gene3D" id="3.90.1140.10">
    <property type="entry name" value="Cyclic phosphodiesterase"/>
    <property type="match status" value="1"/>
</dbReference>
<dbReference type="Pfam" id="PF13563">
    <property type="entry name" value="2_5_RNA_ligase2"/>
    <property type="match status" value="1"/>
</dbReference>
<name>A0A7X4KCA6_9BURK</name>
<keyword evidence="1" id="KW-0378">Hydrolase</keyword>
<sequence>MSQQASLFDFEPPPKNTDRLFFAVMPDQNAIASIRAVAAELKAQHGMTGRLIDEAKLHATLCVLGDFPGMPDALIKSASKAAALVADSTLPFKAGFDTAQTFITGPRHRPLVLTGSEGIVGLTGFYKNLSGALLKTSGLRNQTSYTPHVTMLYDDIAAAPQSVAPVEWTVREFVLLHSHIGQGRPYNILARWAF</sequence>
<evidence type="ECO:0000256" key="1">
    <source>
        <dbReference type="ARBA" id="ARBA00022801"/>
    </source>
</evidence>
<organism evidence="2 3">
    <name type="scientific">Duganella rivi</name>
    <dbReference type="NCBI Taxonomy" id="2666083"/>
    <lineage>
        <taxon>Bacteria</taxon>
        <taxon>Pseudomonadati</taxon>
        <taxon>Pseudomonadota</taxon>
        <taxon>Betaproteobacteria</taxon>
        <taxon>Burkholderiales</taxon>
        <taxon>Oxalobacteraceae</taxon>
        <taxon>Telluria group</taxon>
        <taxon>Duganella</taxon>
    </lineage>
</organism>
<dbReference type="Proteomes" id="UP000450012">
    <property type="component" value="Unassembled WGS sequence"/>
</dbReference>